<reference evidence="1 2" key="1">
    <citation type="journal article" date="2020" name="Nature">
        <title>Six reference-quality genomes reveal evolution of bat adaptations.</title>
        <authorList>
            <person name="Jebb D."/>
            <person name="Huang Z."/>
            <person name="Pippel M."/>
            <person name="Hughes G.M."/>
            <person name="Lavrichenko K."/>
            <person name="Devanna P."/>
            <person name="Winkler S."/>
            <person name="Jermiin L.S."/>
            <person name="Skirmuntt E.C."/>
            <person name="Katzourakis A."/>
            <person name="Burkitt-Gray L."/>
            <person name="Ray D.A."/>
            <person name="Sullivan K.A.M."/>
            <person name="Roscito J.G."/>
            <person name="Kirilenko B.M."/>
            <person name="Davalos L.M."/>
            <person name="Corthals A.P."/>
            <person name="Power M.L."/>
            <person name="Jones G."/>
            <person name="Ransome R.D."/>
            <person name="Dechmann D.K.N."/>
            <person name="Locatelli A.G."/>
            <person name="Puechmaille S.J."/>
            <person name="Fedrigo O."/>
            <person name="Jarvis E.D."/>
            <person name="Hiller M."/>
            <person name="Vernes S.C."/>
            <person name="Myers E.W."/>
            <person name="Teeling E.C."/>
        </authorList>
    </citation>
    <scope>NUCLEOTIDE SEQUENCE [LARGE SCALE GENOMIC DNA]</scope>
    <source>
        <strain evidence="1">MMolMol1</strain>
        <tissue evidence="1">Muscle</tissue>
    </source>
</reference>
<dbReference type="EMBL" id="JACASF010000004">
    <property type="protein sequence ID" value="KAF6481378.1"/>
    <property type="molecule type" value="Genomic_DNA"/>
</dbReference>
<dbReference type="AlphaFoldDB" id="A0A7J8IAM3"/>
<gene>
    <name evidence="1" type="ORF">HJG59_013805</name>
</gene>
<dbReference type="GO" id="GO:0016301">
    <property type="term" value="F:kinase activity"/>
    <property type="evidence" value="ECO:0007669"/>
    <property type="project" value="UniProtKB-KW"/>
</dbReference>
<evidence type="ECO:0000313" key="1">
    <source>
        <dbReference type="EMBL" id="KAF6481378.1"/>
    </source>
</evidence>
<evidence type="ECO:0000313" key="2">
    <source>
        <dbReference type="Proteomes" id="UP000550707"/>
    </source>
</evidence>
<organism evidence="1 2">
    <name type="scientific">Molossus molossus</name>
    <name type="common">Pallas' mastiff bat</name>
    <name type="synonym">Vespertilio molossus</name>
    <dbReference type="NCBI Taxonomy" id="27622"/>
    <lineage>
        <taxon>Eukaryota</taxon>
        <taxon>Metazoa</taxon>
        <taxon>Chordata</taxon>
        <taxon>Craniata</taxon>
        <taxon>Vertebrata</taxon>
        <taxon>Euteleostomi</taxon>
        <taxon>Mammalia</taxon>
        <taxon>Eutheria</taxon>
        <taxon>Laurasiatheria</taxon>
        <taxon>Chiroptera</taxon>
        <taxon>Yangochiroptera</taxon>
        <taxon>Molossidae</taxon>
        <taxon>Molossus</taxon>
    </lineage>
</organism>
<dbReference type="Proteomes" id="UP000550707">
    <property type="component" value="Unassembled WGS sequence"/>
</dbReference>
<protein>
    <submittedName>
        <fullName evidence="1">Pantothenate kinase 3</fullName>
    </submittedName>
</protein>
<keyword evidence="1" id="KW-0808">Transferase</keyword>
<name>A0A7J8IAM3_MOLMO</name>
<comment type="caution">
    <text evidence="1">The sequence shown here is derived from an EMBL/GenBank/DDBJ whole genome shotgun (WGS) entry which is preliminary data.</text>
</comment>
<proteinExistence type="predicted"/>
<keyword evidence="1" id="KW-0418">Kinase</keyword>
<sequence length="44" mass="4956">MKIKDAKKPCKEIELTEPQSNQLCAKEDPGPLTHSLAFFCTHRA</sequence>
<keyword evidence="2" id="KW-1185">Reference proteome</keyword>
<accession>A0A7J8IAM3</accession>